<dbReference type="Pfam" id="PF15115">
    <property type="entry name" value="HDNR"/>
    <property type="match status" value="1"/>
</dbReference>
<evidence type="ECO:0000259" key="1">
    <source>
        <dbReference type="Pfam" id="PF15115"/>
    </source>
</evidence>
<reference evidence="2 3" key="1">
    <citation type="submission" date="2021-05" db="EMBL/GenBank/DDBJ databases">
        <authorList>
            <person name="Zahm M."/>
            <person name="Klopp C."/>
            <person name="Cabau C."/>
            <person name="Kuhl H."/>
            <person name="Suciu R."/>
            <person name="Ciorpac M."/>
            <person name="Holostenco D."/>
            <person name="Gessner J."/>
            <person name="Wuertz S."/>
            <person name="Hohne C."/>
            <person name="Stock M."/>
            <person name="Gislard M."/>
            <person name="Lluch J."/>
            <person name="Milhes M."/>
            <person name="Lampietro C."/>
            <person name="Lopez Roques C."/>
            <person name="Donnadieu C."/>
            <person name="Du K."/>
            <person name="Schartl M."/>
            <person name="Guiguen Y."/>
        </authorList>
    </citation>
    <scope>NUCLEOTIDE SEQUENCE [LARGE SCALE GENOMIC DNA]</scope>
    <source>
        <strain evidence="2">Hh-F2</strain>
        <tissue evidence="2">Blood</tissue>
    </source>
</reference>
<evidence type="ECO:0000313" key="2">
    <source>
        <dbReference type="EMBL" id="KAK6487355.1"/>
    </source>
</evidence>
<gene>
    <name evidence="2" type="ORF">HHUSO_G8507</name>
</gene>
<proteinExistence type="predicted"/>
<dbReference type="PANTHER" id="PTHR35440">
    <property type="entry name" value="TESTIS-EXPRESSED PROTEIN 36"/>
    <property type="match status" value="1"/>
</dbReference>
<feature type="domain" description="Domain of unknown function with conserved HDNR motif" evidence="1">
    <location>
        <begin position="1"/>
        <end position="164"/>
    </location>
</feature>
<accession>A0ABR0ZRC5</accession>
<dbReference type="InterPro" id="IPR029369">
    <property type="entry name" value="HDNR"/>
</dbReference>
<protein>
    <submittedName>
        <fullName evidence="2">Testis-expressed protein 36</fullName>
    </submittedName>
</protein>
<dbReference type="PANTHER" id="PTHR35440:SF1">
    <property type="entry name" value="TESTIS-EXPRESSED PROTEIN 36"/>
    <property type="match status" value="1"/>
</dbReference>
<name>A0ABR0ZRC5_HUSHU</name>
<comment type="caution">
    <text evidence="2">The sequence shown here is derived from an EMBL/GenBank/DDBJ whole genome shotgun (WGS) entry which is preliminary data.</text>
</comment>
<keyword evidence="3" id="KW-1185">Reference proteome</keyword>
<sequence length="205" mass="23540">MPKGANYNPSPDSDGKWFSHRGLPPIQLKRHIATSTGFMLNEVTTALPFLQGERFPKTFIQQEGKTPGREYPFSVHDNRLALQDTMHVCDSGLGRKKANWEKRQHASHNAFLWAPGALGREDNCTCYQTDYLGCQDTESPVYRRYPRSHTRGSSHSAAPADNDYLWFGRHKDKNTKQRAPLHVPVGIQFPWIYSYYTKSFSTKYE</sequence>
<evidence type="ECO:0000313" key="3">
    <source>
        <dbReference type="Proteomes" id="UP001369086"/>
    </source>
</evidence>
<organism evidence="2 3">
    <name type="scientific">Huso huso</name>
    <name type="common">Beluga</name>
    <name type="synonym">Acipenser huso</name>
    <dbReference type="NCBI Taxonomy" id="61971"/>
    <lineage>
        <taxon>Eukaryota</taxon>
        <taxon>Metazoa</taxon>
        <taxon>Chordata</taxon>
        <taxon>Craniata</taxon>
        <taxon>Vertebrata</taxon>
        <taxon>Euteleostomi</taxon>
        <taxon>Actinopterygii</taxon>
        <taxon>Chondrostei</taxon>
        <taxon>Acipenseriformes</taxon>
        <taxon>Acipenseridae</taxon>
        <taxon>Huso</taxon>
    </lineage>
</organism>
<dbReference type="EMBL" id="JAHFZB010000007">
    <property type="protein sequence ID" value="KAK6487355.1"/>
    <property type="molecule type" value="Genomic_DNA"/>
</dbReference>
<dbReference type="Proteomes" id="UP001369086">
    <property type="component" value="Unassembled WGS sequence"/>
</dbReference>